<evidence type="ECO:0000256" key="5">
    <source>
        <dbReference type="ARBA" id="ARBA00022777"/>
    </source>
</evidence>
<feature type="compositionally biased region" description="Basic residues" evidence="10">
    <location>
        <begin position="292"/>
        <end position="301"/>
    </location>
</feature>
<evidence type="ECO:0000256" key="7">
    <source>
        <dbReference type="ARBA" id="ARBA00047899"/>
    </source>
</evidence>
<feature type="compositionally biased region" description="Polar residues" evidence="10">
    <location>
        <begin position="631"/>
        <end position="640"/>
    </location>
</feature>
<dbReference type="InterPro" id="IPR008271">
    <property type="entry name" value="Ser/Thr_kinase_AS"/>
</dbReference>
<dbReference type="PROSITE" id="PS50011">
    <property type="entry name" value="PROTEIN_KINASE_DOM"/>
    <property type="match status" value="1"/>
</dbReference>
<evidence type="ECO:0000256" key="8">
    <source>
        <dbReference type="ARBA" id="ARBA00048679"/>
    </source>
</evidence>
<keyword evidence="2" id="KW-0723">Serine/threonine-protein kinase</keyword>
<dbReference type="AlphaFoldDB" id="A0A2T6ZPV4"/>
<name>A0A2T6ZPV4_TUBBO</name>
<feature type="compositionally biased region" description="Polar residues" evidence="10">
    <location>
        <begin position="658"/>
        <end position="674"/>
    </location>
</feature>
<dbReference type="EMBL" id="NESQ01000151">
    <property type="protein sequence ID" value="PUU77502.1"/>
    <property type="molecule type" value="Genomic_DNA"/>
</dbReference>
<feature type="compositionally biased region" description="Low complexity" evidence="10">
    <location>
        <begin position="360"/>
        <end position="374"/>
    </location>
</feature>
<feature type="compositionally biased region" description="Basic and acidic residues" evidence="10">
    <location>
        <begin position="282"/>
        <end position="291"/>
    </location>
</feature>
<evidence type="ECO:0000313" key="12">
    <source>
        <dbReference type="EMBL" id="PUU77502.1"/>
    </source>
</evidence>
<dbReference type="PROSITE" id="PS00107">
    <property type="entry name" value="PROTEIN_KINASE_ATP"/>
    <property type="match status" value="1"/>
</dbReference>
<feature type="region of interest" description="Disordered" evidence="10">
    <location>
        <begin position="355"/>
        <end position="374"/>
    </location>
</feature>
<comment type="caution">
    <text evidence="12">The sequence shown here is derived from an EMBL/GenBank/DDBJ whole genome shotgun (WGS) entry which is preliminary data.</text>
</comment>
<protein>
    <recommendedName>
        <fullName evidence="1">non-specific serine/threonine protein kinase</fullName>
        <ecNumber evidence="1">2.7.11.1</ecNumber>
    </recommendedName>
</protein>
<evidence type="ECO:0000256" key="9">
    <source>
        <dbReference type="PROSITE-ProRule" id="PRU10141"/>
    </source>
</evidence>
<keyword evidence="4 9" id="KW-0547">Nucleotide-binding</keyword>
<feature type="domain" description="Protein kinase" evidence="11">
    <location>
        <begin position="397"/>
        <end position="716"/>
    </location>
</feature>
<feature type="compositionally biased region" description="Polar residues" evidence="10">
    <location>
        <begin position="113"/>
        <end position="127"/>
    </location>
</feature>
<evidence type="ECO:0000313" key="13">
    <source>
        <dbReference type="Proteomes" id="UP000244722"/>
    </source>
</evidence>
<feature type="region of interest" description="Disordered" evidence="10">
    <location>
        <begin position="1"/>
        <end position="22"/>
    </location>
</feature>
<sequence length="756" mass="82728">MASQDQANNKLNNGGQEKDVIPTTVSFRENTETVPTFIFPEGHHSPDDLSEVNRQFDIPSADFQESSLQQRRLSLFDYTPFSLPPSRVPTIESALPPPASSTAPNSTSSPSLQTPHSDSETPITTVSRKLMHSPPLTPASTHDRGQFKHTRSEELRVPGSQTLKLATGDPATMTPQTSPPRPGSTATALSRLDAEGNSLRPHSSGSSQPGSIDAESSQRHNATFTIGPPEGSESSSRDNSPLDTPTESGARTPTFQPPSRPFTPAGEFDDPYARSKRPPQSKKLEDIEPRFKFGKGGRHHGSSSSLSSVAGEARSDKKHHSHFSLHSLGKHHDDSSSSLTLGSKKGSMSDLKRFFRSSQKRSQSPSASSIRSSKSSVSQVSLAAPFADDNGLAKKYGRFGKVLGSGAGGSVRLMKRSSDGVTFAVKEFRARHSYESEREYAKKVTAEFCIGSTLHHGNIVETLDIVHERGKWYEVMEYCPYDLFATVMTAKMSREEVACCFMQVLSGLTYLHRMGLAHRDMKLDNVVMNEHGILKIIDFGSASVFRYPFENDIVEAHGIVGSDPYLAPEVCNDLKYDPQPADVWSLAIIYCCMTLRRFPWKAPRQSDNSFKLFSMPPDSSSGLSTPAPLPTSRNHQNNRPSAPVDQAASKEPPKGLEGTTSNPAPSAVQGSGQQIKGPHRLLRLLPRESRHIISRMLSLNPKKRATLEEIWNDEWIQSISYCQQEEGGKITKAVGHEHVLEGQSGGSNLSSRKSTK</sequence>
<evidence type="ECO:0000256" key="10">
    <source>
        <dbReference type="SAM" id="MobiDB-lite"/>
    </source>
</evidence>
<dbReference type="InterPro" id="IPR011009">
    <property type="entry name" value="Kinase-like_dom_sf"/>
</dbReference>
<dbReference type="FunFam" id="1.10.510.10:FF:000595">
    <property type="entry name" value="Protein kinase, putative (AFU_orthologue AFUA_5G11840)"/>
    <property type="match status" value="1"/>
</dbReference>
<feature type="compositionally biased region" description="Polar residues" evidence="10">
    <location>
        <begin position="1"/>
        <end position="15"/>
    </location>
</feature>
<feature type="region of interest" description="Disordered" evidence="10">
    <location>
        <begin position="611"/>
        <end position="680"/>
    </location>
</feature>
<dbReference type="InterPro" id="IPR000719">
    <property type="entry name" value="Prot_kinase_dom"/>
</dbReference>
<feature type="compositionally biased region" description="Polar residues" evidence="10">
    <location>
        <begin position="611"/>
        <end position="624"/>
    </location>
</feature>
<dbReference type="InterPro" id="IPR017441">
    <property type="entry name" value="Protein_kinase_ATP_BS"/>
</dbReference>
<feature type="region of interest" description="Disordered" evidence="10">
    <location>
        <begin position="87"/>
        <end position="345"/>
    </location>
</feature>
<evidence type="ECO:0000256" key="3">
    <source>
        <dbReference type="ARBA" id="ARBA00022679"/>
    </source>
</evidence>
<comment type="catalytic activity">
    <reaction evidence="7">
        <text>L-threonyl-[protein] + ATP = O-phospho-L-threonyl-[protein] + ADP + H(+)</text>
        <dbReference type="Rhea" id="RHEA:46608"/>
        <dbReference type="Rhea" id="RHEA-COMP:11060"/>
        <dbReference type="Rhea" id="RHEA-COMP:11605"/>
        <dbReference type="ChEBI" id="CHEBI:15378"/>
        <dbReference type="ChEBI" id="CHEBI:30013"/>
        <dbReference type="ChEBI" id="CHEBI:30616"/>
        <dbReference type="ChEBI" id="CHEBI:61977"/>
        <dbReference type="ChEBI" id="CHEBI:456216"/>
        <dbReference type="EC" id="2.7.11.1"/>
    </reaction>
</comment>
<dbReference type="GO" id="GO:0005829">
    <property type="term" value="C:cytosol"/>
    <property type="evidence" value="ECO:0007669"/>
    <property type="project" value="TreeGrafter"/>
</dbReference>
<dbReference type="PANTHER" id="PTHR24343:SF137">
    <property type="entry name" value="SERINE_THREONINE-PROTEIN KINASE HRK1"/>
    <property type="match status" value="1"/>
</dbReference>
<dbReference type="GO" id="GO:0004674">
    <property type="term" value="F:protein serine/threonine kinase activity"/>
    <property type="evidence" value="ECO:0007669"/>
    <property type="project" value="UniProtKB-KW"/>
</dbReference>
<feature type="compositionally biased region" description="Low complexity" evidence="10">
    <location>
        <begin position="336"/>
        <end position="345"/>
    </location>
</feature>
<evidence type="ECO:0000259" key="11">
    <source>
        <dbReference type="PROSITE" id="PS50011"/>
    </source>
</evidence>
<keyword evidence="6 9" id="KW-0067">ATP-binding</keyword>
<keyword evidence="5 12" id="KW-0418">Kinase</keyword>
<feature type="compositionally biased region" description="Low complexity" evidence="10">
    <location>
        <begin position="100"/>
        <end position="112"/>
    </location>
</feature>
<dbReference type="STRING" id="42251.A0A2T6ZPV4"/>
<accession>A0A2T6ZPV4</accession>
<evidence type="ECO:0000256" key="6">
    <source>
        <dbReference type="ARBA" id="ARBA00022840"/>
    </source>
</evidence>
<organism evidence="12 13">
    <name type="scientific">Tuber borchii</name>
    <name type="common">White truffle</name>
    <dbReference type="NCBI Taxonomy" id="42251"/>
    <lineage>
        <taxon>Eukaryota</taxon>
        <taxon>Fungi</taxon>
        <taxon>Dikarya</taxon>
        <taxon>Ascomycota</taxon>
        <taxon>Pezizomycotina</taxon>
        <taxon>Pezizomycetes</taxon>
        <taxon>Pezizales</taxon>
        <taxon>Tuberaceae</taxon>
        <taxon>Tuber</taxon>
    </lineage>
</organism>
<dbReference type="OrthoDB" id="6513151at2759"/>
<dbReference type="Proteomes" id="UP000244722">
    <property type="component" value="Unassembled WGS sequence"/>
</dbReference>
<dbReference type="PANTHER" id="PTHR24343">
    <property type="entry name" value="SERINE/THREONINE KINASE"/>
    <property type="match status" value="1"/>
</dbReference>
<dbReference type="SMART" id="SM00220">
    <property type="entry name" value="S_TKc"/>
    <property type="match status" value="1"/>
</dbReference>
<dbReference type="PROSITE" id="PS00108">
    <property type="entry name" value="PROTEIN_KINASE_ST"/>
    <property type="match status" value="1"/>
</dbReference>
<gene>
    <name evidence="12" type="ORF">B9Z19DRAFT_1065812</name>
</gene>
<dbReference type="SUPFAM" id="SSF56112">
    <property type="entry name" value="Protein kinase-like (PK-like)"/>
    <property type="match status" value="1"/>
</dbReference>
<dbReference type="Pfam" id="PF00069">
    <property type="entry name" value="Pkinase"/>
    <property type="match status" value="1"/>
</dbReference>
<feature type="compositionally biased region" description="Polar residues" evidence="10">
    <location>
        <begin position="232"/>
        <end position="254"/>
    </location>
</feature>
<keyword evidence="13" id="KW-1185">Reference proteome</keyword>
<feature type="binding site" evidence="9">
    <location>
        <position position="426"/>
    </location>
    <ligand>
        <name>ATP</name>
        <dbReference type="ChEBI" id="CHEBI:30616"/>
    </ligand>
</feature>
<evidence type="ECO:0000256" key="4">
    <source>
        <dbReference type="ARBA" id="ARBA00022741"/>
    </source>
</evidence>
<feature type="compositionally biased region" description="Basic and acidic residues" evidence="10">
    <location>
        <begin position="141"/>
        <end position="156"/>
    </location>
</feature>
<keyword evidence="3" id="KW-0808">Transferase</keyword>
<comment type="catalytic activity">
    <reaction evidence="8">
        <text>L-seryl-[protein] + ATP = O-phospho-L-seryl-[protein] + ADP + H(+)</text>
        <dbReference type="Rhea" id="RHEA:17989"/>
        <dbReference type="Rhea" id="RHEA-COMP:9863"/>
        <dbReference type="Rhea" id="RHEA-COMP:11604"/>
        <dbReference type="ChEBI" id="CHEBI:15378"/>
        <dbReference type="ChEBI" id="CHEBI:29999"/>
        <dbReference type="ChEBI" id="CHEBI:30616"/>
        <dbReference type="ChEBI" id="CHEBI:83421"/>
        <dbReference type="ChEBI" id="CHEBI:456216"/>
        <dbReference type="EC" id="2.7.11.1"/>
    </reaction>
</comment>
<proteinExistence type="predicted"/>
<reference evidence="12 13" key="1">
    <citation type="submission" date="2017-04" db="EMBL/GenBank/DDBJ databases">
        <title>Draft genome sequence of Tuber borchii Vittad., a whitish edible truffle.</title>
        <authorList>
            <consortium name="DOE Joint Genome Institute"/>
            <person name="Murat C."/>
            <person name="Kuo A."/>
            <person name="Barry K.W."/>
            <person name="Clum A."/>
            <person name="Dockter R.B."/>
            <person name="Fauchery L."/>
            <person name="Iotti M."/>
            <person name="Kohler A."/>
            <person name="Labutti K."/>
            <person name="Lindquist E.A."/>
            <person name="Lipzen A."/>
            <person name="Ohm R.A."/>
            <person name="Wang M."/>
            <person name="Grigoriev I.V."/>
            <person name="Zambonelli A."/>
            <person name="Martin F.M."/>
        </authorList>
    </citation>
    <scope>NUCLEOTIDE SEQUENCE [LARGE SCALE GENOMIC DNA]</scope>
    <source>
        <strain evidence="12 13">Tbo3840</strain>
    </source>
</reference>
<evidence type="ECO:0000256" key="2">
    <source>
        <dbReference type="ARBA" id="ARBA00022527"/>
    </source>
</evidence>
<feature type="compositionally biased region" description="Polar residues" evidence="10">
    <location>
        <begin position="200"/>
        <end position="210"/>
    </location>
</feature>
<evidence type="ECO:0000256" key="1">
    <source>
        <dbReference type="ARBA" id="ARBA00012513"/>
    </source>
</evidence>
<dbReference type="Gene3D" id="1.10.510.10">
    <property type="entry name" value="Transferase(Phosphotransferase) domain 1"/>
    <property type="match status" value="2"/>
</dbReference>
<dbReference type="GO" id="GO:0005524">
    <property type="term" value="F:ATP binding"/>
    <property type="evidence" value="ECO:0007669"/>
    <property type="project" value="UniProtKB-UniRule"/>
</dbReference>
<dbReference type="EC" id="2.7.11.1" evidence="1"/>